<reference evidence="2 3" key="1">
    <citation type="submission" date="2018-08" db="EMBL/GenBank/DDBJ databases">
        <title>Microbacterium lemovicicum sp. nov., a bacterium isolated from a natural uranium-rich soil.</title>
        <authorList>
            <person name="ORTET P."/>
        </authorList>
    </citation>
    <scope>NUCLEOTIDE SEQUENCE [LARGE SCALE GENOMIC DNA]</scope>
    <source>
        <strain evidence="2 3">Viu22</strain>
    </source>
</reference>
<feature type="transmembrane region" description="Helical" evidence="1">
    <location>
        <begin position="53"/>
        <end position="76"/>
    </location>
</feature>
<protein>
    <submittedName>
        <fullName evidence="2">Uncharacterized protein</fullName>
    </submittedName>
</protein>
<sequence>MSRHGGEASRARVRVTGAAAAPGATRGIALPGSPVSEAGAVFDRSLVRSQLRLAVGCLLGFLLVAGAFTAAVFVIARLDDPVIFGVPLSWLLQAYGYYPLILFFAVVYARGAGRNERRYRELDAAPDDDRLRRL</sequence>
<dbReference type="Proteomes" id="UP000276888">
    <property type="component" value="Chromosome"/>
</dbReference>
<evidence type="ECO:0000313" key="2">
    <source>
        <dbReference type="EMBL" id="AZS35570.1"/>
    </source>
</evidence>
<gene>
    <name evidence="2" type="ORF">CVS47_00162</name>
</gene>
<evidence type="ECO:0000313" key="3">
    <source>
        <dbReference type="Proteomes" id="UP000276888"/>
    </source>
</evidence>
<dbReference type="RefSeq" id="WP_127094378.1">
    <property type="nucleotide sequence ID" value="NZ_CP031423.1"/>
</dbReference>
<name>A0A3S9W656_9MICO</name>
<organism evidence="2 3">
    <name type="scientific">Microbacterium lemovicicum</name>
    <dbReference type="NCBI Taxonomy" id="1072463"/>
    <lineage>
        <taxon>Bacteria</taxon>
        <taxon>Bacillati</taxon>
        <taxon>Actinomycetota</taxon>
        <taxon>Actinomycetes</taxon>
        <taxon>Micrococcales</taxon>
        <taxon>Microbacteriaceae</taxon>
        <taxon>Microbacterium</taxon>
    </lineage>
</organism>
<accession>A0A3S9W656</accession>
<keyword evidence="1" id="KW-0812">Transmembrane</keyword>
<feature type="transmembrane region" description="Helical" evidence="1">
    <location>
        <begin position="88"/>
        <end position="109"/>
    </location>
</feature>
<dbReference type="EMBL" id="CP031423">
    <property type="protein sequence ID" value="AZS35570.1"/>
    <property type="molecule type" value="Genomic_DNA"/>
</dbReference>
<evidence type="ECO:0000256" key="1">
    <source>
        <dbReference type="SAM" id="Phobius"/>
    </source>
</evidence>
<proteinExistence type="predicted"/>
<dbReference type="AlphaFoldDB" id="A0A3S9W656"/>
<dbReference type="KEGG" id="mlv:CVS47_00162"/>
<keyword evidence="1" id="KW-0472">Membrane</keyword>
<dbReference type="OrthoDB" id="5186135at2"/>
<keyword evidence="1" id="KW-1133">Transmembrane helix</keyword>
<keyword evidence="3" id="KW-1185">Reference proteome</keyword>